<dbReference type="EMBL" id="JAWWNJ010000183">
    <property type="protein sequence ID" value="KAK6974517.1"/>
    <property type="molecule type" value="Genomic_DNA"/>
</dbReference>
<dbReference type="PANTHER" id="PTHR24320">
    <property type="entry name" value="RETINOL DEHYDROGENASE"/>
    <property type="match status" value="1"/>
</dbReference>
<dbReference type="Gene3D" id="3.40.50.720">
    <property type="entry name" value="NAD(P)-binding Rossmann-like Domain"/>
    <property type="match status" value="1"/>
</dbReference>
<dbReference type="InterPro" id="IPR002347">
    <property type="entry name" value="SDR_fam"/>
</dbReference>
<dbReference type="Pfam" id="PF00106">
    <property type="entry name" value="adh_short"/>
    <property type="match status" value="1"/>
</dbReference>
<sequence>MKYNPAKDMPDLSGKSIFLTGGTGGVGRTAIVEFAKHNPHRIFFTGRNASQASQLIATLKSTSPAVEVVFLKCDQTSLTSVNDAAKLFLSQSDRLDILVLNAGIMNHPPALSADGYEIHFAVNHLAHALFIKLLLPTLLSTAEEPNSDVRVVALTSQGFGMHPSGGVVFKDLRTTQSGSMLQRATRYGQSKLANILYASELARRHGSQITGCSIHPGVVQTELLTTQSLVVRAASWLTHPFSVLTPEQGAYNTLWAATSDKAKIVNGEYYEPVGVPGRHLRMSRDEKLAKELWEWTEKELEGYYV</sequence>
<proteinExistence type="inferred from homology"/>
<evidence type="ECO:0000313" key="3">
    <source>
        <dbReference type="EMBL" id="KAK6974517.1"/>
    </source>
</evidence>
<organism evidence="3 4">
    <name type="scientific">Favolaschia claudopus</name>
    <dbReference type="NCBI Taxonomy" id="2862362"/>
    <lineage>
        <taxon>Eukaryota</taxon>
        <taxon>Fungi</taxon>
        <taxon>Dikarya</taxon>
        <taxon>Basidiomycota</taxon>
        <taxon>Agaricomycotina</taxon>
        <taxon>Agaricomycetes</taxon>
        <taxon>Agaricomycetidae</taxon>
        <taxon>Agaricales</taxon>
        <taxon>Marasmiineae</taxon>
        <taxon>Mycenaceae</taxon>
        <taxon>Favolaschia</taxon>
    </lineage>
</organism>
<protein>
    <submittedName>
        <fullName evidence="3">Short-chain dehydrogenase reductase family</fullName>
    </submittedName>
</protein>
<dbReference type="InterPro" id="IPR036291">
    <property type="entry name" value="NAD(P)-bd_dom_sf"/>
</dbReference>
<comment type="caution">
    <text evidence="3">The sequence shown here is derived from an EMBL/GenBank/DDBJ whole genome shotgun (WGS) entry which is preliminary data.</text>
</comment>
<dbReference type="Proteomes" id="UP001362999">
    <property type="component" value="Unassembled WGS sequence"/>
</dbReference>
<name>A0AAV9Z829_9AGAR</name>
<dbReference type="SUPFAM" id="SSF51735">
    <property type="entry name" value="NAD(P)-binding Rossmann-fold domains"/>
    <property type="match status" value="1"/>
</dbReference>
<comment type="similarity">
    <text evidence="1">Belongs to the short-chain dehydrogenases/reductases (SDR) family.</text>
</comment>
<evidence type="ECO:0000313" key="4">
    <source>
        <dbReference type="Proteomes" id="UP001362999"/>
    </source>
</evidence>
<keyword evidence="4" id="KW-1185">Reference proteome</keyword>
<dbReference type="AlphaFoldDB" id="A0AAV9Z829"/>
<dbReference type="PRINTS" id="PR00081">
    <property type="entry name" value="GDHRDH"/>
</dbReference>
<reference evidence="3 4" key="1">
    <citation type="journal article" date="2024" name="J Genomics">
        <title>Draft genome sequencing and assembly of Favolaschia claudopus CIRM-BRFM 2984 isolated from oak limbs.</title>
        <authorList>
            <person name="Navarro D."/>
            <person name="Drula E."/>
            <person name="Chaduli D."/>
            <person name="Cazenave R."/>
            <person name="Ahrendt S."/>
            <person name="Wang J."/>
            <person name="Lipzen A."/>
            <person name="Daum C."/>
            <person name="Barry K."/>
            <person name="Grigoriev I.V."/>
            <person name="Favel A."/>
            <person name="Rosso M.N."/>
            <person name="Martin F."/>
        </authorList>
    </citation>
    <scope>NUCLEOTIDE SEQUENCE [LARGE SCALE GENOMIC DNA]</scope>
    <source>
        <strain evidence="3 4">CIRM-BRFM 2984</strain>
    </source>
</reference>
<dbReference type="GO" id="GO:0016491">
    <property type="term" value="F:oxidoreductase activity"/>
    <property type="evidence" value="ECO:0007669"/>
    <property type="project" value="UniProtKB-KW"/>
</dbReference>
<keyword evidence="2" id="KW-0560">Oxidoreductase</keyword>
<evidence type="ECO:0000256" key="2">
    <source>
        <dbReference type="ARBA" id="ARBA00023002"/>
    </source>
</evidence>
<feature type="non-terminal residue" evidence="3">
    <location>
        <position position="305"/>
    </location>
</feature>
<gene>
    <name evidence="3" type="ORF">R3P38DRAFT_2750038</name>
</gene>
<accession>A0AAV9Z829</accession>
<dbReference type="PANTHER" id="PTHR24320:SF154">
    <property type="entry name" value="OXIDOREDUCTASE, SHORT-CHAIN DEHYDROGENASE_REDUCTASE FAMILY (AFU_ORTHOLOGUE AFUA_2G04560)"/>
    <property type="match status" value="1"/>
</dbReference>
<evidence type="ECO:0000256" key="1">
    <source>
        <dbReference type="ARBA" id="ARBA00006484"/>
    </source>
</evidence>